<name>A0A7G7CR13_9CORY</name>
<keyword evidence="2" id="KW-0472">Membrane</keyword>
<dbReference type="RefSeq" id="WP_185176403.1">
    <property type="nucleotide sequence ID" value="NZ_CP059404.1"/>
</dbReference>
<evidence type="ECO:0000256" key="2">
    <source>
        <dbReference type="SAM" id="Phobius"/>
    </source>
</evidence>
<dbReference type="Proteomes" id="UP000515743">
    <property type="component" value="Chromosome"/>
</dbReference>
<dbReference type="AlphaFoldDB" id="A0A7G7CR13"/>
<dbReference type="EMBL" id="CP059404">
    <property type="protein sequence ID" value="QNE90029.1"/>
    <property type="molecule type" value="Genomic_DNA"/>
</dbReference>
<organism evidence="3 4">
    <name type="scientific">Corynebacterium incognita</name>
    <dbReference type="NCBI Taxonomy" id="2754725"/>
    <lineage>
        <taxon>Bacteria</taxon>
        <taxon>Bacillati</taxon>
        <taxon>Actinomycetota</taxon>
        <taxon>Actinomycetes</taxon>
        <taxon>Mycobacteriales</taxon>
        <taxon>Corynebacteriaceae</taxon>
        <taxon>Corynebacterium</taxon>
    </lineage>
</organism>
<keyword evidence="4" id="KW-1185">Reference proteome</keyword>
<evidence type="ECO:0000313" key="4">
    <source>
        <dbReference type="Proteomes" id="UP000515743"/>
    </source>
</evidence>
<evidence type="ECO:0000256" key="1">
    <source>
        <dbReference type="SAM" id="MobiDB-lite"/>
    </source>
</evidence>
<evidence type="ECO:0000313" key="3">
    <source>
        <dbReference type="EMBL" id="QNE90029.1"/>
    </source>
</evidence>
<feature type="region of interest" description="Disordered" evidence="1">
    <location>
        <begin position="1"/>
        <end position="47"/>
    </location>
</feature>
<feature type="compositionally biased region" description="Low complexity" evidence="1">
    <location>
        <begin position="32"/>
        <end position="47"/>
    </location>
</feature>
<protein>
    <submittedName>
        <fullName evidence="3">Uncharacterized protein</fullName>
    </submittedName>
</protein>
<dbReference type="KEGG" id="cik:H0194_03130"/>
<feature type="transmembrane region" description="Helical" evidence="2">
    <location>
        <begin position="48"/>
        <end position="70"/>
    </location>
</feature>
<sequence length="91" mass="9340">MSRPRSMRATSDERRWNMNAQEFTLSKGEKNGGSNNGSAARSSNGSSAGGAIAAVVAIIAALAGGMAVLGKGMPVGDLKKLAKKYGIKLPF</sequence>
<proteinExistence type="predicted"/>
<accession>A0A7G7CR13</accession>
<keyword evidence="2" id="KW-1133">Transmembrane helix</keyword>
<reference evidence="3 4" key="1">
    <citation type="submission" date="2020-07" db="EMBL/GenBank/DDBJ databases">
        <title>Complete genome and description of Corynebacterium incognita strain Marseille-Q3630 sp. nov.</title>
        <authorList>
            <person name="Boxberger M."/>
        </authorList>
    </citation>
    <scope>NUCLEOTIDE SEQUENCE [LARGE SCALE GENOMIC DNA]</scope>
    <source>
        <strain evidence="3 4">Marseille-Q3630</strain>
    </source>
</reference>
<gene>
    <name evidence="3" type="ORF">H0194_03130</name>
</gene>
<keyword evidence="2" id="KW-0812">Transmembrane</keyword>